<evidence type="ECO:0008006" key="4">
    <source>
        <dbReference type="Google" id="ProtNLM"/>
    </source>
</evidence>
<dbReference type="OrthoDB" id="2537769at2759"/>
<dbReference type="NCBIfam" id="TIGR02453">
    <property type="entry name" value="TIGR02453 family protein"/>
    <property type="match status" value="1"/>
</dbReference>
<reference evidence="2" key="1">
    <citation type="submission" date="2020-02" db="EMBL/GenBank/DDBJ databases">
        <authorList>
            <person name="Palmer J.M."/>
        </authorList>
    </citation>
    <scope>NUCLEOTIDE SEQUENCE</scope>
    <source>
        <strain evidence="2">EPUS1.4</strain>
        <tissue evidence="2">Thallus</tissue>
    </source>
</reference>
<dbReference type="EMBL" id="JAACFV010000053">
    <property type="protein sequence ID" value="KAF7508471.1"/>
    <property type="molecule type" value="Genomic_DNA"/>
</dbReference>
<dbReference type="AlphaFoldDB" id="A0A8H7AJX3"/>
<evidence type="ECO:0000313" key="2">
    <source>
        <dbReference type="EMBL" id="KAF7508471.1"/>
    </source>
</evidence>
<dbReference type="PANTHER" id="PTHR36452">
    <property type="entry name" value="CHROMOSOME 12, WHOLE GENOME SHOTGUN SEQUENCE"/>
    <property type="match status" value="1"/>
</dbReference>
<feature type="compositionally biased region" description="Basic residues" evidence="1">
    <location>
        <begin position="128"/>
        <end position="141"/>
    </location>
</feature>
<keyword evidence="3" id="KW-1185">Reference proteome</keyword>
<gene>
    <name evidence="2" type="ORF">GJ744_009184</name>
</gene>
<feature type="compositionally biased region" description="Polar residues" evidence="1">
    <location>
        <begin position="144"/>
        <end position="154"/>
    </location>
</feature>
<feature type="compositionally biased region" description="Low complexity" evidence="1">
    <location>
        <begin position="105"/>
        <end position="114"/>
    </location>
</feature>
<proteinExistence type="predicted"/>
<dbReference type="InterPro" id="IPR012808">
    <property type="entry name" value="CHP02453"/>
</dbReference>
<dbReference type="Proteomes" id="UP000606974">
    <property type="component" value="Unassembled WGS sequence"/>
</dbReference>
<feature type="region of interest" description="Disordered" evidence="1">
    <location>
        <begin position="1"/>
        <end position="154"/>
    </location>
</feature>
<organism evidence="2 3">
    <name type="scientific">Endocarpon pusillum</name>
    <dbReference type="NCBI Taxonomy" id="364733"/>
    <lineage>
        <taxon>Eukaryota</taxon>
        <taxon>Fungi</taxon>
        <taxon>Dikarya</taxon>
        <taxon>Ascomycota</taxon>
        <taxon>Pezizomycotina</taxon>
        <taxon>Eurotiomycetes</taxon>
        <taxon>Chaetothyriomycetidae</taxon>
        <taxon>Verrucariales</taxon>
        <taxon>Verrucariaceae</taxon>
        <taxon>Endocarpon</taxon>
    </lineage>
</organism>
<accession>A0A8H7AJX3</accession>
<dbReference type="Pfam" id="PF09365">
    <property type="entry name" value="DUF2461"/>
    <property type="match status" value="1"/>
</dbReference>
<name>A0A8H7AJX3_9EURO</name>
<dbReference type="PANTHER" id="PTHR36452:SF1">
    <property type="entry name" value="DUF2461 DOMAIN-CONTAINING PROTEIN"/>
    <property type="match status" value="1"/>
</dbReference>
<feature type="compositionally biased region" description="Polar residues" evidence="1">
    <location>
        <begin position="7"/>
        <end position="42"/>
    </location>
</feature>
<comment type="caution">
    <text evidence="2">The sequence shown here is derived from an EMBL/GenBank/DDBJ whole genome shotgun (WGS) entry which is preliminary data.</text>
</comment>
<feature type="compositionally biased region" description="Acidic residues" evidence="1">
    <location>
        <begin position="434"/>
        <end position="454"/>
    </location>
</feature>
<evidence type="ECO:0000256" key="1">
    <source>
        <dbReference type="SAM" id="MobiDB-lite"/>
    </source>
</evidence>
<feature type="region of interest" description="Disordered" evidence="1">
    <location>
        <begin position="433"/>
        <end position="454"/>
    </location>
</feature>
<feature type="compositionally biased region" description="Acidic residues" evidence="1">
    <location>
        <begin position="91"/>
        <end position="104"/>
    </location>
</feature>
<protein>
    <recommendedName>
        <fullName evidence="4">DUF2461 domain-containing protein</fullName>
    </recommendedName>
</protein>
<sequence length="454" mass="50278">MPRRKASTTANHSTRTTPSNPHKRQLSSSNTPVATASSPANRQSKRIKASAENTPTTYGKKATPKKSKYFEGPSSDNEDDDKDQQDASPEVTEEEASGYEDEDASATLPSSPSPSEEDASESDGPQRGRAHKKKQQVKKRQAEKSSTTDARSTVSGIIEKGKELWRQGVKVGLGPGKEVFIEKPKPRGDGGIKYVPDRIHPNTMAFLADLRDNNEREWMKMHDADYRTSWKDWESFVESLTGKIVEKDDTIPELPPKDLVFRVYRDIRFSPDPTPYKPYFSAAWSRTGRKGPYAGYYVQIAPGGKSFVGCGLWMPEAAPLALVRRDIDRSVNKLKRVLMEPGIRKEVLGGVPKDETKAVKAFVSQNRENALKTKPKGYEADNPNIELLRLKNFTIGRKLQDDEVVGPGGLDRVASLVGTMTPFVTYLNSVIMPDGEDEASTDEASEASEAEEPE</sequence>
<evidence type="ECO:0000313" key="3">
    <source>
        <dbReference type="Proteomes" id="UP000606974"/>
    </source>
</evidence>